<feature type="region of interest" description="Disordered" evidence="1">
    <location>
        <begin position="219"/>
        <end position="265"/>
    </location>
</feature>
<evidence type="ECO:0000256" key="1">
    <source>
        <dbReference type="SAM" id="MobiDB-lite"/>
    </source>
</evidence>
<gene>
    <name evidence="3" type="ORF">FSB_LOCUS6360</name>
</gene>
<feature type="compositionally biased region" description="Basic and acidic residues" evidence="1">
    <location>
        <begin position="13"/>
        <end position="29"/>
    </location>
</feature>
<sequence>MDLEHGTGSSKVTHPEITDGSESSKHVETLADVIDGSGSSKHSEAHPEVLDGSGSSILFEIDPHLFDGSQSSKHMETLADVIDGSGSSKHSEAHPEILDGSGSSKLFEIDPHLFDGSQSSKHVGTLADVIDGSESSKHSETCSDVIDRIGSSKHSKTHADFIDGSDSSKHISVHHEDTINEGHPHTPAKKLGPSSSASSFSSDSSEDLFQVNSDYVPKSEACNSSFPNPNEDTPEAIKEEDTSNNSSSKSKEHNNGSPGPTATSSVSNIAHESVVQHSMTPTRYPHLQVMDRSEYDPSRIPCSVFERSKSIAPLEWSVASNESLFSLHIGNNSFSKDHMFLFGDYKSGELTKSAELTMFSPIPPVPVAEIDRKNLKIGGPTVVADETISDAARVSAGAQYVKKVPPPAVSRNISNLSNNSDESGTSVQSFAFPVRSVYGHRATVLIVAGRSATVHGQAATLSGLAATVRNVAARPATVGTVAEKDCVVVHLPYTLMQSVLDHCSLAGGESSANLKPHAEQQQHEPPSPKRVVGVLAFLRAPGVRFVVVVVVIFVVAVVEKVSATNSQVSLLIMSD</sequence>
<keyword evidence="2" id="KW-0472">Membrane</keyword>
<accession>A0A2N9EUC8</accession>
<feature type="region of interest" description="Disordered" evidence="1">
    <location>
        <begin position="178"/>
        <end position="206"/>
    </location>
</feature>
<feature type="transmembrane region" description="Helical" evidence="2">
    <location>
        <begin position="531"/>
        <end position="558"/>
    </location>
</feature>
<keyword evidence="2" id="KW-0812">Transmembrane</keyword>
<feature type="compositionally biased region" description="Low complexity" evidence="1">
    <location>
        <begin position="194"/>
        <end position="203"/>
    </location>
</feature>
<organism evidence="3">
    <name type="scientific">Fagus sylvatica</name>
    <name type="common">Beechnut</name>
    <dbReference type="NCBI Taxonomy" id="28930"/>
    <lineage>
        <taxon>Eukaryota</taxon>
        <taxon>Viridiplantae</taxon>
        <taxon>Streptophyta</taxon>
        <taxon>Embryophyta</taxon>
        <taxon>Tracheophyta</taxon>
        <taxon>Spermatophyta</taxon>
        <taxon>Magnoliopsida</taxon>
        <taxon>eudicotyledons</taxon>
        <taxon>Gunneridae</taxon>
        <taxon>Pentapetalae</taxon>
        <taxon>rosids</taxon>
        <taxon>fabids</taxon>
        <taxon>Fagales</taxon>
        <taxon>Fagaceae</taxon>
        <taxon>Fagus</taxon>
    </lineage>
</organism>
<name>A0A2N9EUC8_FAGSY</name>
<dbReference type="PANTHER" id="PTHR33673:SF3">
    <property type="entry name" value="SUPPRESSOR SRP40-LIKE PROTEIN"/>
    <property type="match status" value="1"/>
</dbReference>
<evidence type="ECO:0000313" key="3">
    <source>
        <dbReference type="EMBL" id="SPC78478.1"/>
    </source>
</evidence>
<dbReference type="EMBL" id="OIVN01000335">
    <property type="protein sequence ID" value="SPC78478.1"/>
    <property type="molecule type" value="Genomic_DNA"/>
</dbReference>
<dbReference type="AlphaFoldDB" id="A0A2N9EUC8"/>
<feature type="compositionally biased region" description="Polar residues" evidence="1">
    <location>
        <begin position="221"/>
        <end position="231"/>
    </location>
</feature>
<keyword evidence="2" id="KW-1133">Transmembrane helix</keyword>
<protein>
    <submittedName>
        <fullName evidence="3">Uncharacterized protein</fullName>
    </submittedName>
</protein>
<evidence type="ECO:0000256" key="2">
    <source>
        <dbReference type="SAM" id="Phobius"/>
    </source>
</evidence>
<proteinExistence type="predicted"/>
<dbReference type="PANTHER" id="PTHR33673">
    <property type="entry name" value="SUPPRESSOR SRP40-LIKE PROTEIN"/>
    <property type="match status" value="1"/>
</dbReference>
<feature type="region of interest" description="Disordered" evidence="1">
    <location>
        <begin position="1"/>
        <end position="51"/>
    </location>
</feature>
<reference evidence="3" key="1">
    <citation type="submission" date="2018-02" db="EMBL/GenBank/DDBJ databases">
        <authorList>
            <person name="Cohen D.B."/>
            <person name="Kent A.D."/>
        </authorList>
    </citation>
    <scope>NUCLEOTIDE SEQUENCE</scope>
</reference>